<evidence type="ECO:0000313" key="1">
    <source>
        <dbReference type="EMBL" id="TRD16970.1"/>
    </source>
</evidence>
<accession>A0A547PS57</accession>
<dbReference type="AlphaFoldDB" id="A0A547PS57"/>
<organism evidence="1 2">
    <name type="scientific">Palleronia caenipelagi</name>
    <dbReference type="NCBI Taxonomy" id="2489174"/>
    <lineage>
        <taxon>Bacteria</taxon>
        <taxon>Pseudomonadati</taxon>
        <taxon>Pseudomonadota</taxon>
        <taxon>Alphaproteobacteria</taxon>
        <taxon>Rhodobacterales</taxon>
        <taxon>Roseobacteraceae</taxon>
        <taxon>Palleronia</taxon>
    </lineage>
</organism>
<evidence type="ECO:0000313" key="2">
    <source>
        <dbReference type="Proteomes" id="UP000318590"/>
    </source>
</evidence>
<protein>
    <submittedName>
        <fullName evidence="1">Uncharacterized protein</fullName>
    </submittedName>
</protein>
<name>A0A547PS57_9RHOB</name>
<dbReference type="RefSeq" id="WP_142835372.1">
    <property type="nucleotide sequence ID" value="NZ_VFSV01000026.1"/>
</dbReference>
<reference evidence="1 2" key="1">
    <citation type="submission" date="2019-06" db="EMBL/GenBank/DDBJ databases">
        <title>Paenimaribius caenipelagi gen. nov., sp. nov., isolated from a tidal flat.</title>
        <authorList>
            <person name="Yoon J.-H."/>
        </authorList>
    </citation>
    <scope>NUCLEOTIDE SEQUENCE [LARGE SCALE GENOMIC DNA]</scope>
    <source>
        <strain evidence="1 2">JBTF-M29</strain>
    </source>
</reference>
<dbReference type="EMBL" id="VFSV01000026">
    <property type="protein sequence ID" value="TRD16970.1"/>
    <property type="molecule type" value="Genomic_DNA"/>
</dbReference>
<gene>
    <name evidence="1" type="ORF">FEV53_13620</name>
</gene>
<dbReference type="Proteomes" id="UP000318590">
    <property type="component" value="Unassembled WGS sequence"/>
</dbReference>
<comment type="caution">
    <text evidence="1">The sequence shown here is derived from an EMBL/GenBank/DDBJ whole genome shotgun (WGS) entry which is preliminary data.</text>
</comment>
<sequence>MSTALQDAITALNTTRDAYHGLIGELRDAVPQMSRIFDDTNPTVAYPGGTSIADATVTHSAVYTSKFPGRASQIGFAWFTWVRLDCPENQNPLAKLFVTRGDGTKLTDEVHLGYQGPTTGSDVLMCNAGGTALFGRDATEANITLQLRCYMTSGAVGSAATALVDKLELLIWEVAENG</sequence>
<keyword evidence="2" id="KW-1185">Reference proteome</keyword>
<proteinExistence type="predicted"/>